<sequence>MGMGESRKEHRPGPIHLGFGRKCTWTTWK</sequence>
<comment type="caution">
    <text evidence="1">The sequence shown here is derived from an EMBL/GenBank/DDBJ whole genome shotgun (WGS) entry which is preliminary data.</text>
</comment>
<dbReference type="EMBL" id="AWWV01009830">
    <property type="protein sequence ID" value="OMO83810.1"/>
    <property type="molecule type" value="Genomic_DNA"/>
</dbReference>
<proteinExistence type="predicted"/>
<evidence type="ECO:0000313" key="2">
    <source>
        <dbReference type="Proteomes" id="UP000188268"/>
    </source>
</evidence>
<accession>A0A1R3IMN1</accession>
<keyword evidence="2" id="KW-1185">Reference proteome</keyword>
<organism evidence="1 2">
    <name type="scientific">Corchorus capsularis</name>
    <name type="common">Jute</name>
    <dbReference type="NCBI Taxonomy" id="210143"/>
    <lineage>
        <taxon>Eukaryota</taxon>
        <taxon>Viridiplantae</taxon>
        <taxon>Streptophyta</taxon>
        <taxon>Embryophyta</taxon>
        <taxon>Tracheophyta</taxon>
        <taxon>Spermatophyta</taxon>
        <taxon>Magnoliopsida</taxon>
        <taxon>eudicotyledons</taxon>
        <taxon>Gunneridae</taxon>
        <taxon>Pentapetalae</taxon>
        <taxon>rosids</taxon>
        <taxon>malvids</taxon>
        <taxon>Malvales</taxon>
        <taxon>Malvaceae</taxon>
        <taxon>Grewioideae</taxon>
        <taxon>Apeibeae</taxon>
        <taxon>Corchorus</taxon>
    </lineage>
</organism>
<dbReference type="Proteomes" id="UP000188268">
    <property type="component" value="Unassembled WGS sequence"/>
</dbReference>
<feature type="non-terminal residue" evidence="1">
    <location>
        <position position="29"/>
    </location>
</feature>
<dbReference type="Gramene" id="OMO83810">
    <property type="protein sequence ID" value="OMO83810"/>
    <property type="gene ID" value="CCACVL1_11173"/>
</dbReference>
<gene>
    <name evidence="1" type="ORF">CCACVL1_11173</name>
</gene>
<reference evidence="1 2" key="1">
    <citation type="submission" date="2013-09" db="EMBL/GenBank/DDBJ databases">
        <title>Corchorus capsularis genome sequencing.</title>
        <authorList>
            <person name="Alam M."/>
            <person name="Haque M.S."/>
            <person name="Islam M.S."/>
            <person name="Emdad E.M."/>
            <person name="Islam M.M."/>
            <person name="Ahmed B."/>
            <person name="Halim A."/>
            <person name="Hossen Q.M.M."/>
            <person name="Hossain M.Z."/>
            <person name="Ahmed R."/>
            <person name="Khan M.M."/>
            <person name="Islam R."/>
            <person name="Rashid M.M."/>
            <person name="Khan S.A."/>
            <person name="Rahman M.S."/>
            <person name="Alam M."/>
        </authorList>
    </citation>
    <scope>NUCLEOTIDE SEQUENCE [LARGE SCALE GENOMIC DNA]</scope>
    <source>
        <strain evidence="2">cv. CVL-1</strain>
        <tissue evidence="1">Whole seedling</tissue>
    </source>
</reference>
<protein>
    <submittedName>
        <fullName evidence="1">Uncharacterized protein</fullName>
    </submittedName>
</protein>
<evidence type="ECO:0000313" key="1">
    <source>
        <dbReference type="EMBL" id="OMO83810.1"/>
    </source>
</evidence>
<dbReference type="AlphaFoldDB" id="A0A1R3IMN1"/>
<name>A0A1R3IMN1_COCAP</name>